<evidence type="ECO:0000313" key="2">
    <source>
        <dbReference type="EMBL" id="KAA6310133.1"/>
    </source>
</evidence>
<dbReference type="EMBL" id="SNRW01049922">
    <property type="protein sequence ID" value="KAA6310133.1"/>
    <property type="molecule type" value="Genomic_DNA"/>
</dbReference>
<dbReference type="Proteomes" id="UP000324800">
    <property type="component" value="Unassembled WGS sequence"/>
</dbReference>
<accession>A0A5J4PNU7</accession>
<comment type="caution">
    <text evidence="2">The sequence shown here is derived from an EMBL/GenBank/DDBJ whole genome shotgun (WGS) entry which is preliminary data.</text>
</comment>
<feature type="compositionally biased region" description="Polar residues" evidence="1">
    <location>
        <begin position="7"/>
        <end position="18"/>
    </location>
</feature>
<name>A0A5J4PNU7_9EUKA</name>
<reference evidence="2 3" key="1">
    <citation type="submission" date="2019-03" db="EMBL/GenBank/DDBJ databases">
        <title>Single cell metagenomics reveals metabolic interactions within the superorganism composed of flagellate Streblomastix strix and complex community of Bacteroidetes bacteria on its surface.</title>
        <authorList>
            <person name="Treitli S.C."/>
            <person name="Kolisko M."/>
            <person name="Husnik F."/>
            <person name="Keeling P."/>
            <person name="Hampl V."/>
        </authorList>
    </citation>
    <scope>NUCLEOTIDE SEQUENCE [LARGE SCALE GENOMIC DNA]</scope>
    <source>
        <strain evidence="2">ST1C</strain>
    </source>
</reference>
<evidence type="ECO:0000313" key="3">
    <source>
        <dbReference type="Proteomes" id="UP000324800"/>
    </source>
</evidence>
<gene>
    <name evidence="2" type="ORF">EZS28_056366</name>
</gene>
<feature type="non-terminal residue" evidence="2">
    <location>
        <position position="1"/>
    </location>
</feature>
<proteinExistence type="predicted"/>
<protein>
    <submittedName>
        <fullName evidence="2">Uncharacterized protein</fullName>
    </submittedName>
</protein>
<feature type="region of interest" description="Disordered" evidence="1">
    <location>
        <begin position="1"/>
        <end position="28"/>
    </location>
</feature>
<evidence type="ECO:0000256" key="1">
    <source>
        <dbReference type="SAM" id="MobiDB-lite"/>
    </source>
</evidence>
<organism evidence="2 3">
    <name type="scientific">Streblomastix strix</name>
    <dbReference type="NCBI Taxonomy" id="222440"/>
    <lineage>
        <taxon>Eukaryota</taxon>
        <taxon>Metamonada</taxon>
        <taxon>Preaxostyla</taxon>
        <taxon>Oxymonadida</taxon>
        <taxon>Streblomastigidae</taxon>
        <taxon>Streblomastix</taxon>
    </lineage>
</organism>
<sequence length="100" mass="11519">HRYDQEQAGNNATRMGSRSSEKTDTRIPTDCVFTTTKSITTVELESIRSTEPILQQLPQQQTQGQQPLQYPFQYSGQPMQYPMQPVQFPAILPPNPFYQR</sequence>
<dbReference type="AlphaFoldDB" id="A0A5J4PNU7"/>